<accession>A0A0C2SMP7</accession>
<dbReference type="HOGENOM" id="CLU_2849218_0_0_1"/>
<name>A0A0C2SMP7_AMAMK</name>
<keyword evidence="2" id="KW-1185">Reference proteome</keyword>
<proteinExistence type="predicted"/>
<gene>
    <name evidence="1" type="ORF">M378DRAFT_645200</name>
</gene>
<protein>
    <submittedName>
        <fullName evidence="1">Uncharacterized protein</fullName>
    </submittedName>
</protein>
<evidence type="ECO:0000313" key="1">
    <source>
        <dbReference type="EMBL" id="KIL55249.1"/>
    </source>
</evidence>
<dbReference type="InParanoid" id="A0A0C2SMP7"/>
<evidence type="ECO:0000313" key="2">
    <source>
        <dbReference type="Proteomes" id="UP000054549"/>
    </source>
</evidence>
<sequence length="65" mass="7239">MHKFLSNSMQPVPEDDGFLPVVALGFNAIRALHLNEPIGAQFSQSYLGCPLDRSDQGLLPHRYKT</sequence>
<dbReference type="EMBL" id="KN818543">
    <property type="protein sequence ID" value="KIL55249.1"/>
    <property type="molecule type" value="Genomic_DNA"/>
</dbReference>
<reference evidence="1 2" key="1">
    <citation type="submission" date="2014-04" db="EMBL/GenBank/DDBJ databases">
        <title>Evolutionary Origins and Diversification of the Mycorrhizal Mutualists.</title>
        <authorList>
            <consortium name="DOE Joint Genome Institute"/>
            <consortium name="Mycorrhizal Genomics Consortium"/>
            <person name="Kohler A."/>
            <person name="Kuo A."/>
            <person name="Nagy L.G."/>
            <person name="Floudas D."/>
            <person name="Copeland A."/>
            <person name="Barry K.W."/>
            <person name="Cichocki N."/>
            <person name="Veneault-Fourrey C."/>
            <person name="LaButti K."/>
            <person name="Lindquist E.A."/>
            <person name="Lipzen A."/>
            <person name="Lundell T."/>
            <person name="Morin E."/>
            <person name="Murat C."/>
            <person name="Riley R."/>
            <person name="Ohm R."/>
            <person name="Sun H."/>
            <person name="Tunlid A."/>
            <person name="Henrissat B."/>
            <person name="Grigoriev I.V."/>
            <person name="Hibbett D.S."/>
            <person name="Martin F."/>
        </authorList>
    </citation>
    <scope>NUCLEOTIDE SEQUENCE [LARGE SCALE GENOMIC DNA]</scope>
    <source>
        <strain evidence="1 2">Koide BX008</strain>
    </source>
</reference>
<dbReference type="AlphaFoldDB" id="A0A0C2SMP7"/>
<dbReference type="Proteomes" id="UP000054549">
    <property type="component" value="Unassembled WGS sequence"/>
</dbReference>
<organism evidence="1 2">
    <name type="scientific">Amanita muscaria (strain Koide BX008)</name>
    <dbReference type="NCBI Taxonomy" id="946122"/>
    <lineage>
        <taxon>Eukaryota</taxon>
        <taxon>Fungi</taxon>
        <taxon>Dikarya</taxon>
        <taxon>Basidiomycota</taxon>
        <taxon>Agaricomycotina</taxon>
        <taxon>Agaricomycetes</taxon>
        <taxon>Agaricomycetidae</taxon>
        <taxon>Agaricales</taxon>
        <taxon>Pluteineae</taxon>
        <taxon>Amanitaceae</taxon>
        <taxon>Amanita</taxon>
    </lineage>
</organism>